<evidence type="ECO:0000313" key="2">
    <source>
        <dbReference type="EMBL" id="MCJ0741104.1"/>
    </source>
</evidence>
<dbReference type="Pfam" id="PF16407">
    <property type="entry name" value="PKD_2"/>
    <property type="match status" value="1"/>
</dbReference>
<organism evidence="2 3">
    <name type="scientific">Pedobacter montanisoli</name>
    <dbReference type="NCBI Taxonomy" id="2923277"/>
    <lineage>
        <taxon>Bacteria</taxon>
        <taxon>Pseudomonadati</taxon>
        <taxon>Bacteroidota</taxon>
        <taxon>Sphingobacteriia</taxon>
        <taxon>Sphingobacteriales</taxon>
        <taxon>Sphingobacteriaceae</taxon>
        <taxon>Pedobacter</taxon>
    </lineage>
</organism>
<dbReference type="InterPro" id="IPR032183">
    <property type="entry name" value="PKD-like"/>
</dbReference>
<dbReference type="RefSeq" id="WP_243357469.1">
    <property type="nucleotide sequence ID" value="NZ_JALGBH010000001.1"/>
</dbReference>
<dbReference type="PROSITE" id="PS51257">
    <property type="entry name" value="PROKAR_LIPOPROTEIN"/>
    <property type="match status" value="1"/>
</dbReference>
<gene>
    <name evidence="2" type="ORF">MMF97_00185</name>
</gene>
<evidence type="ECO:0000256" key="1">
    <source>
        <dbReference type="SAM" id="SignalP"/>
    </source>
</evidence>
<dbReference type="EMBL" id="JALGBH010000001">
    <property type="protein sequence ID" value="MCJ0741104.1"/>
    <property type="molecule type" value="Genomic_DNA"/>
</dbReference>
<protein>
    <submittedName>
        <fullName evidence="2">PKD-like family lipoprotein</fullName>
    </submittedName>
</protein>
<reference evidence="2" key="1">
    <citation type="submission" date="2022-03" db="EMBL/GenBank/DDBJ databases">
        <authorList>
            <person name="Woo C.Y."/>
        </authorList>
    </citation>
    <scope>NUCLEOTIDE SEQUENCE</scope>
    <source>
        <strain evidence="2">CYS-01</strain>
    </source>
</reference>
<keyword evidence="1" id="KW-0732">Signal</keyword>
<keyword evidence="3" id="KW-1185">Reference proteome</keyword>
<feature type="signal peptide" evidence="1">
    <location>
        <begin position="1"/>
        <end position="21"/>
    </location>
</feature>
<sequence>MKRIYISLIALVALLSSCAKDHSNYDYRPKENITVKGMETSYTVISEKDNLVINPEVSSTDASAQFEYLWGIYETNVQGAVPVLDTLAKTKNLNYAVKKPAKGWVLVYRVTNKNTKYSQYFTSSINIVTEFTRGWYVAKDDGAQADLDLFLTPTNIIPESKKENIYSAVNGAKLAGQAQLLSYYTGYKSDVTGVLGNTKTLVLSTSKDVSTIYINTLKKIRTLDNAFFETPATRGPCYAFLGSSAYYLINGGQVHAISNSSLNVGIFGGRFLRDANNSPYSLSKYFMANWLTNAYMYDETSSSFVALSQGYGTSLTSVTDDAGTAMPAANTNKKLIYMGIKNTTYLPAPAYRYALMGCAIFQDKNNPAVKTISEIYADEFRMKFTNTPINATEQAYNGTNFTVPYAQENILYFSVNGNQIWSRNLSNNFEKLEYTLPAGEEVTFIRHKAYSSEAPYTYNFIMIASQTGGNYKIRMFNKASGSITGGPMVTLEGTGIAKDVLYITPSVGEGTYTTQW</sequence>
<comment type="caution">
    <text evidence="2">The sequence shown here is derived from an EMBL/GenBank/DDBJ whole genome shotgun (WGS) entry which is preliminary data.</text>
</comment>
<evidence type="ECO:0000313" key="3">
    <source>
        <dbReference type="Proteomes" id="UP001165460"/>
    </source>
</evidence>
<accession>A0ABS9ZV81</accession>
<dbReference type="Proteomes" id="UP001165460">
    <property type="component" value="Unassembled WGS sequence"/>
</dbReference>
<feature type="chain" id="PRO_5047489405" evidence="1">
    <location>
        <begin position="22"/>
        <end position="516"/>
    </location>
</feature>
<name>A0ABS9ZV81_9SPHI</name>
<proteinExistence type="predicted"/>